<evidence type="ECO:0000256" key="6">
    <source>
        <dbReference type="ARBA" id="ARBA00023136"/>
    </source>
</evidence>
<feature type="transmembrane region" description="Helical" evidence="7">
    <location>
        <begin position="118"/>
        <end position="138"/>
    </location>
</feature>
<evidence type="ECO:0000313" key="9">
    <source>
        <dbReference type="Proteomes" id="UP000179164"/>
    </source>
</evidence>
<evidence type="ECO:0000313" key="8">
    <source>
        <dbReference type="EMBL" id="OGY84390.1"/>
    </source>
</evidence>
<dbReference type="CDD" id="cd06853">
    <property type="entry name" value="GT_WecA_like"/>
    <property type="match status" value="1"/>
</dbReference>
<accession>A0A1G2B805</accession>
<dbReference type="GO" id="GO:0009103">
    <property type="term" value="P:lipopolysaccharide biosynthetic process"/>
    <property type="evidence" value="ECO:0007669"/>
    <property type="project" value="TreeGrafter"/>
</dbReference>
<feature type="transmembrane region" description="Helical" evidence="7">
    <location>
        <begin position="342"/>
        <end position="363"/>
    </location>
</feature>
<proteinExistence type="predicted"/>
<dbReference type="InterPro" id="IPR000715">
    <property type="entry name" value="Glycosyl_transferase_4"/>
</dbReference>
<comment type="caution">
    <text evidence="8">The sequence shown here is derived from an EMBL/GenBank/DDBJ whole genome shotgun (WGS) entry which is preliminary data.</text>
</comment>
<dbReference type="AlphaFoldDB" id="A0A1G2B805"/>
<dbReference type="GO" id="GO:0005886">
    <property type="term" value="C:plasma membrane"/>
    <property type="evidence" value="ECO:0007669"/>
    <property type="project" value="UniProtKB-SubCell"/>
</dbReference>
<dbReference type="Pfam" id="PF00953">
    <property type="entry name" value="Glycos_transf_4"/>
    <property type="match status" value="1"/>
</dbReference>
<organism evidence="8 9">
    <name type="scientific">Candidatus Kerfeldbacteria bacterium RIFCSPLOWO2_01_FULL_48_11</name>
    <dbReference type="NCBI Taxonomy" id="1798543"/>
    <lineage>
        <taxon>Bacteria</taxon>
        <taxon>Candidatus Kerfeldiibacteriota</taxon>
    </lineage>
</organism>
<name>A0A1G2B805_9BACT</name>
<dbReference type="GO" id="GO:0016780">
    <property type="term" value="F:phosphotransferase activity, for other substituted phosphate groups"/>
    <property type="evidence" value="ECO:0007669"/>
    <property type="project" value="InterPro"/>
</dbReference>
<dbReference type="GO" id="GO:0044038">
    <property type="term" value="P:cell wall macromolecule biosynthetic process"/>
    <property type="evidence" value="ECO:0007669"/>
    <property type="project" value="TreeGrafter"/>
</dbReference>
<evidence type="ECO:0008006" key="10">
    <source>
        <dbReference type="Google" id="ProtNLM"/>
    </source>
</evidence>
<feature type="transmembrane region" description="Helical" evidence="7">
    <location>
        <begin position="268"/>
        <end position="287"/>
    </location>
</feature>
<dbReference type="PANTHER" id="PTHR22926">
    <property type="entry name" value="PHOSPHO-N-ACETYLMURAMOYL-PENTAPEPTIDE-TRANSFERASE"/>
    <property type="match status" value="1"/>
</dbReference>
<evidence type="ECO:0000256" key="5">
    <source>
        <dbReference type="ARBA" id="ARBA00022989"/>
    </source>
</evidence>
<feature type="transmembrane region" description="Helical" evidence="7">
    <location>
        <begin position="161"/>
        <end position="178"/>
    </location>
</feature>
<keyword evidence="2" id="KW-1003">Cell membrane</keyword>
<evidence type="ECO:0000256" key="1">
    <source>
        <dbReference type="ARBA" id="ARBA00004651"/>
    </source>
</evidence>
<feature type="transmembrane region" description="Helical" evidence="7">
    <location>
        <begin position="6"/>
        <end position="28"/>
    </location>
</feature>
<feature type="transmembrane region" description="Helical" evidence="7">
    <location>
        <begin position="88"/>
        <end position="106"/>
    </location>
</feature>
<feature type="transmembrane region" description="Helical" evidence="7">
    <location>
        <begin position="190"/>
        <end position="208"/>
    </location>
</feature>
<dbReference type="EMBL" id="MHKE01000008">
    <property type="protein sequence ID" value="OGY84390.1"/>
    <property type="molecule type" value="Genomic_DNA"/>
</dbReference>
<reference evidence="8 9" key="1">
    <citation type="journal article" date="2016" name="Nat. Commun.">
        <title>Thousands of microbial genomes shed light on interconnected biogeochemical processes in an aquifer system.</title>
        <authorList>
            <person name="Anantharaman K."/>
            <person name="Brown C.T."/>
            <person name="Hug L.A."/>
            <person name="Sharon I."/>
            <person name="Castelle C.J."/>
            <person name="Probst A.J."/>
            <person name="Thomas B.C."/>
            <person name="Singh A."/>
            <person name="Wilkins M.J."/>
            <person name="Karaoz U."/>
            <person name="Brodie E.L."/>
            <person name="Williams K.H."/>
            <person name="Hubbard S.S."/>
            <person name="Banfield J.F."/>
        </authorList>
    </citation>
    <scope>NUCLEOTIDE SEQUENCE [LARGE SCALE GENOMIC DNA]</scope>
</reference>
<comment type="subcellular location">
    <subcellularLocation>
        <location evidence="1">Cell membrane</location>
        <topology evidence="1">Multi-pass membrane protein</topology>
    </subcellularLocation>
</comment>
<dbReference type="GO" id="GO:0071555">
    <property type="term" value="P:cell wall organization"/>
    <property type="evidence" value="ECO:0007669"/>
    <property type="project" value="TreeGrafter"/>
</dbReference>
<keyword evidence="4 7" id="KW-0812">Transmembrane</keyword>
<keyword evidence="6 7" id="KW-0472">Membrane</keyword>
<sequence>MTTTLSISNYFIPFLIALGVSIACTVLIRKVSVRKGIMDNPSDDTGRKIHAQPTPLLGGLALFISFSAVLWGYALFTDRVFGGYMLPKYLIGITVGGALLMVGGYLDDRFHLSAKRQITWPILGTLVIIASGIGVSYIQNPFGDSIDLTRWVVTLFSFDGLPYRIILLADAFAFVWLMGMMYTTKFLDGLDGLVSGITTIGAFVLFFLSLSREVAQPETALLAIILAGVTLGFLIFNFHPARIFLGEGGSLWTGFLLGTIAIISGAKIATALLIFGIPILDVAWVIFRRVMSGRSVTQADRQHLHFRLLDVGFSHKQAVIFLWIVTAGFGTAALFLQGKEKVASLVVLAACMVVLAAGLVFVYKKKKGTSS</sequence>
<evidence type="ECO:0000256" key="4">
    <source>
        <dbReference type="ARBA" id="ARBA00022692"/>
    </source>
</evidence>
<dbReference type="STRING" id="1798543.A2898_00275"/>
<keyword evidence="5 7" id="KW-1133">Transmembrane helix</keyword>
<dbReference type="PANTHER" id="PTHR22926:SF3">
    <property type="entry name" value="UNDECAPRENYL-PHOSPHATE ALPHA-N-ACETYLGLUCOSAMINYL 1-PHOSPHATE TRANSFERASE"/>
    <property type="match status" value="1"/>
</dbReference>
<evidence type="ECO:0000256" key="7">
    <source>
        <dbReference type="SAM" id="Phobius"/>
    </source>
</evidence>
<feature type="transmembrane region" description="Helical" evidence="7">
    <location>
        <begin position="56"/>
        <end position="76"/>
    </location>
</feature>
<feature type="transmembrane region" description="Helical" evidence="7">
    <location>
        <begin position="318"/>
        <end position="336"/>
    </location>
</feature>
<protein>
    <recommendedName>
        <fullName evidence="10">Undecaprenyl-phosphate alpha-N-acetylglucosaminyl 1-phosphate transferase</fullName>
    </recommendedName>
</protein>
<dbReference type="Proteomes" id="UP000179164">
    <property type="component" value="Unassembled WGS sequence"/>
</dbReference>
<feature type="transmembrane region" description="Helical" evidence="7">
    <location>
        <begin position="220"/>
        <end position="236"/>
    </location>
</feature>
<gene>
    <name evidence="8" type="ORF">A2898_00275</name>
</gene>
<evidence type="ECO:0000256" key="2">
    <source>
        <dbReference type="ARBA" id="ARBA00022475"/>
    </source>
</evidence>
<keyword evidence="3" id="KW-0808">Transferase</keyword>
<evidence type="ECO:0000256" key="3">
    <source>
        <dbReference type="ARBA" id="ARBA00022679"/>
    </source>
</evidence>